<dbReference type="RefSeq" id="WP_167700811.1">
    <property type="nucleotide sequence ID" value="NZ_CP118174.1"/>
</dbReference>
<reference evidence="2 3" key="1">
    <citation type="submission" date="2020-03" db="EMBL/GenBank/DDBJ databases">
        <title>Spirochaetal bacteria isolated from arthropods constitute a novel genus Entomospira genus novum within the order Spirochaetales.</title>
        <authorList>
            <person name="Grana-Miraglia L."/>
            <person name="Sikutova S."/>
            <person name="Fingerle V."/>
            <person name="Sing A."/>
            <person name="Castillo-Ramirez S."/>
            <person name="Margos G."/>
            <person name="Rudolf I."/>
        </authorList>
    </citation>
    <scope>NUCLEOTIDE SEQUENCE [LARGE SCALE GENOMIC DNA]</scope>
    <source>
        <strain evidence="2 3">BR193</strain>
    </source>
</reference>
<comment type="caution">
    <text evidence="2">The sequence shown here is derived from an EMBL/GenBank/DDBJ whole genome shotgun (WGS) entry which is preliminary data.</text>
</comment>
<proteinExistence type="predicted"/>
<dbReference type="EMBL" id="JAATLJ010000001">
    <property type="protein sequence ID" value="NIZ41244.1"/>
    <property type="molecule type" value="Genomic_DNA"/>
</dbReference>
<name>A0A968GDX1_9SPIO</name>
<keyword evidence="1" id="KW-0732">Signal</keyword>
<dbReference type="AlphaFoldDB" id="A0A968GDX1"/>
<gene>
    <name evidence="2" type="ORF">HCT14_06975</name>
</gene>
<sequence>MHLVRKIMIFLSLTLSIGATVSSSTTIYQQLGFPPHWDKIRKDLSKQLIQEAKSSTIPAEITPEDIDNTFEIFFQLQAILDGQNLSEENPISDEESLRYIRELADIWKTMPDGILDTSLNKILISHIFGTGRYQQLKEAGLHDSSTFLGFVIYLSSVVFSLSDYFELFNDSTVFLAEIFSIYDISSEWDPQQFLALAHYVYVFLETFIGGEIFILWLVEAYTPYITDLESMFDKWNIKRPALLDEVISQ</sequence>
<evidence type="ECO:0000256" key="1">
    <source>
        <dbReference type="SAM" id="SignalP"/>
    </source>
</evidence>
<keyword evidence="3" id="KW-1185">Reference proteome</keyword>
<evidence type="ECO:0000313" key="3">
    <source>
        <dbReference type="Proteomes" id="UP000711995"/>
    </source>
</evidence>
<accession>A0A968GDX1</accession>
<feature type="signal peptide" evidence="1">
    <location>
        <begin position="1"/>
        <end position="21"/>
    </location>
</feature>
<protein>
    <submittedName>
        <fullName evidence="2">Uncharacterized protein</fullName>
    </submittedName>
</protein>
<feature type="chain" id="PRO_5036925068" evidence="1">
    <location>
        <begin position="22"/>
        <end position="249"/>
    </location>
</feature>
<dbReference type="Proteomes" id="UP000711995">
    <property type="component" value="Unassembled WGS sequence"/>
</dbReference>
<evidence type="ECO:0000313" key="2">
    <source>
        <dbReference type="EMBL" id="NIZ41244.1"/>
    </source>
</evidence>
<organism evidence="2 3">
    <name type="scientific">Entomospira entomophila</name>
    <dbReference type="NCBI Taxonomy" id="2719988"/>
    <lineage>
        <taxon>Bacteria</taxon>
        <taxon>Pseudomonadati</taxon>
        <taxon>Spirochaetota</taxon>
        <taxon>Spirochaetia</taxon>
        <taxon>Spirochaetales</taxon>
        <taxon>Spirochaetaceae</taxon>
        <taxon>Entomospira</taxon>
    </lineage>
</organism>